<gene>
    <name evidence="2" type="ORF">MARPO_0016s0168</name>
</gene>
<dbReference type="Gene3D" id="3.40.50.300">
    <property type="entry name" value="P-loop containing nucleotide triphosphate hydrolases"/>
    <property type="match status" value="1"/>
</dbReference>
<dbReference type="Gene3D" id="1.10.8.430">
    <property type="entry name" value="Helical domain of apoptotic protease-activating factors"/>
    <property type="match status" value="1"/>
</dbReference>
<evidence type="ECO:0000259" key="1">
    <source>
        <dbReference type="Pfam" id="PF00931"/>
    </source>
</evidence>
<accession>A0A2R6XG89</accession>
<dbReference type="PANTHER" id="PTHR36766:SF69">
    <property type="entry name" value="DISEASE RESISTANCE PROTEIN RGA2-LIKE"/>
    <property type="match status" value="1"/>
</dbReference>
<dbReference type="PRINTS" id="PR00364">
    <property type="entry name" value="DISEASERSIST"/>
</dbReference>
<dbReference type="EMBL" id="KZ772688">
    <property type="protein sequence ID" value="PTQ45125.1"/>
    <property type="molecule type" value="Genomic_DNA"/>
</dbReference>
<sequence length="369" mass="42494">MAMDLRSKLFATVRNYLVAAPIGGLHGMGGVGKTTLAKLLFNDLCAEFDYTCFIPGSNLKGDFDEMRRSMYSSTHHHGRKVEQGGERVKLRSRFLLVLDDIEESHVDFLFDISLDFDCGYSRYIVTSRNREILNRCIVTSRDTDVRAKVFLVDCLSHKKSNELFKAHAFPYPNSTPPTLDSWSLSNPLSLPWIAIVEQIVVKCEGLPLTLVVMGSYLKSKNDIKIWGECFHALDKAKSIVNFEERLWSKLQQEMFLDAATFFNNSTWNRQTAMSCWHLSLVYDVSEEDCIQMHEQMRSLRMKLASEWGYKRICRTWTEKNVSFSSRIPSMEETKLQIRRGAQRYNSYTHTVQQGLAVCRPNQSSRSNPY</sequence>
<dbReference type="InterPro" id="IPR027417">
    <property type="entry name" value="P-loop_NTPase"/>
</dbReference>
<organism evidence="2 3">
    <name type="scientific">Marchantia polymorpha</name>
    <name type="common">Common liverwort</name>
    <name type="synonym">Marchantia aquatica</name>
    <dbReference type="NCBI Taxonomy" id="3197"/>
    <lineage>
        <taxon>Eukaryota</taxon>
        <taxon>Viridiplantae</taxon>
        <taxon>Streptophyta</taxon>
        <taxon>Embryophyta</taxon>
        <taxon>Marchantiophyta</taxon>
        <taxon>Marchantiopsida</taxon>
        <taxon>Marchantiidae</taxon>
        <taxon>Marchantiales</taxon>
        <taxon>Marchantiaceae</taxon>
        <taxon>Marchantia</taxon>
    </lineage>
</organism>
<dbReference type="InterPro" id="IPR042197">
    <property type="entry name" value="Apaf_helical"/>
</dbReference>
<dbReference type="Proteomes" id="UP000244005">
    <property type="component" value="Unassembled WGS sequence"/>
</dbReference>
<dbReference type="OMA" id="MSNICIN"/>
<name>A0A2R6XG89_MARPO</name>
<dbReference type="SUPFAM" id="SSF52540">
    <property type="entry name" value="P-loop containing nucleoside triphosphate hydrolases"/>
    <property type="match status" value="1"/>
</dbReference>
<dbReference type="GO" id="GO:0043531">
    <property type="term" value="F:ADP binding"/>
    <property type="evidence" value="ECO:0007669"/>
    <property type="project" value="InterPro"/>
</dbReference>
<dbReference type="PANTHER" id="PTHR36766">
    <property type="entry name" value="PLANT BROAD-SPECTRUM MILDEW RESISTANCE PROTEIN RPW8"/>
    <property type="match status" value="1"/>
</dbReference>
<dbReference type="OrthoDB" id="1935419at2759"/>
<feature type="domain" description="NB-ARC" evidence="1">
    <location>
        <begin position="24"/>
        <end position="170"/>
    </location>
</feature>
<dbReference type="AlphaFoldDB" id="A0A2R6XG89"/>
<dbReference type="InterPro" id="IPR002182">
    <property type="entry name" value="NB-ARC"/>
</dbReference>
<protein>
    <recommendedName>
        <fullName evidence="1">NB-ARC domain-containing protein</fullName>
    </recommendedName>
</protein>
<proteinExistence type="predicted"/>
<evidence type="ECO:0000313" key="2">
    <source>
        <dbReference type="EMBL" id="PTQ45125.1"/>
    </source>
</evidence>
<evidence type="ECO:0000313" key="3">
    <source>
        <dbReference type="Proteomes" id="UP000244005"/>
    </source>
</evidence>
<reference evidence="3" key="1">
    <citation type="journal article" date="2017" name="Cell">
        <title>Insights into land plant evolution garnered from the Marchantia polymorpha genome.</title>
        <authorList>
            <person name="Bowman J.L."/>
            <person name="Kohchi T."/>
            <person name="Yamato K.T."/>
            <person name="Jenkins J."/>
            <person name="Shu S."/>
            <person name="Ishizaki K."/>
            <person name="Yamaoka S."/>
            <person name="Nishihama R."/>
            <person name="Nakamura Y."/>
            <person name="Berger F."/>
            <person name="Adam C."/>
            <person name="Aki S.S."/>
            <person name="Althoff F."/>
            <person name="Araki T."/>
            <person name="Arteaga-Vazquez M.A."/>
            <person name="Balasubrmanian S."/>
            <person name="Barry K."/>
            <person name="Bauer D."/>
            <person name="Boehm C.R."/>
            <person name="Briginshaw L."/>
            <person name="Caballero-Perez J."/>
            <person name="Catarino B."/>
            <person name="Chen F."/>
            <person name="Chiyoda S."/>
            <person name="Chovatia M."/>
            <person name="Davies K.M."/>
            <person name="Delmans M."/>
            <person name="Demura T."/>
            <person name="Dierschke T."/>
            <person name="Dolan L."/>
            <person name="Dorantes-Acosta A.E."/>
            <person name="Eklund D.M."/>
            <person name="Florent S.N."/>
            <person name="Flores-Sandoval E."/>
            <person name="Fujiyama A."/>
            <person name="Fukuzawa H."/>
            <person name="Galik B."/>
            <person name="Grimanelli D."/>
            <person name="Grimwood J."/>
            <person name="Grossniklaus U."/>
            <person name="Hamada T."/>
            <person name="Haseloff J."/>
            <person name="Hetherington A.J."/>
            <person name="Higo A."/>
            <person name="Hirakawa Y."/>
            <person name="Hundley H.N."/>
            <person name="Ikeda Y."/>
            <person name="Inoue K."/>
            <person name="Inoue S.I."/>
            <person name="Ishida S."/>
            <person name="Jia Q."/>
            <person name="Kakita M."/>
            <person name="Kanazawa T."/>
            <person name="Kawai Y."/>
            <person name="Kawashima T."/>
            <person name="Kennedy M."/>
            <person name="Kinose K."/>
            <person name="Kinoshita T."/>
            <person name="Kohara Y."/>
            <person name="Koide E."/>
            <person name="Komatsu K."/>
            <person name="Kopischke S."/>
            <person name="Kubo M."/>
            <person name="Kyozuka J."/>
            <person name="Lagercrantz U."/>
            <person name="Lin S.S."/>
            <person name="Lindquist E."/>
            <person name="Lipzen A.M."/>
            <person name="Lu C.W."/>
            <person name="De Luna E."/>
            <person name="Martienssen R.A."/>
            <person name="Minamino N."/>
            <person name="Mizutani M."/>
            <person name="Mizutani M."/>
            <person name="Mochizuki N."/>
            <person name="Monte I."/>
            <person name="Mosher R."/>
            <person name="Nagasaki H."/>
            <person name="Nakagami H."/>
            <person name="Naramoto S."/>
            <person name="Nishitani K."/>
            <person name="Ohtani M."/>
            <person name="Okamoto T."/>
            <person name="Okumura M."/>
            <person name="Phillips J."/>
            <person name="Pollak B."/>
            <person name="Reinders A."/>
            <person name="Rovekamp M."/>
            <person name="Sano R."/>
            <person name="Sawa S."/>
            <person name="Schmid M.W."/>
            <person name="Shirakawa M."/>
            <person name="Solano R."/>
            <person name="Spunde A."/>
            <person name="Suetsugu N."/>
            <person name="Sugano S."/>
            <person name="Sugiyama A."/>
            <person name="Sun R."/>
            <person name="Suzuki Y."/>
            <person name="Takenaka M."/>
            <person name="Takezawa D."/>
            <person name="Tomogane H."/>
            <person name="Tsuzuki M."/>
            <person name="Ueda T."/>
            <person name="Umeda M."/>
            <person name="Ward J.M."/>
            <person name="Watanabe Y."/>
            <person name="Yazaki K."/>
            <person name="Yokoyama R."/>
            <person name="Yoshitake Y."/>
            <person name="Yotsui I."/>
            <person name="Zachgo S."/>
            <person name="Schmutz J."/>
        </authorList>
    </citation>
    <scope>NUCLEOTIDE SEQUENCE [LARGE SCALE GENOMIC DNA]</scope>
    <source>
        <strain evidence="3">Tak-1</strain>
    </source>
</reference>
<keyword evidence="3" id="KW-1185">Reference proteome</keyword>
<dbReference type="Pfam" id="PF00931">
    <property type="entry name" value="NB-ARC"/>
    <property type="match status" value="1"/>
</dbReference>